<dbReference type="NCBIfam" id="TIGR00216">
    <property type="entry name" value="ispH_lytB"/>
    <property type="match status" value="1"/>
</dbReference>
<dbReference type="Proteomes" id="UP000030688">
    <property type="component" value="Unassembled WGS sequence"/>
</dbReference>
<keyword evidence="3" id="KW-0479">Metal-binding</keyword>
<evidence type="ECO:0000256" key="3">
    <source>
        <dbReference type="ARBA" id="ARBA00022723"/>
    </source>
</evidence>
<dbReference type="HAMAP" id="MF_00191">
    <property type="entry name" value="IspH"/>
    <property type="match status" value="1"/>
</dbReference>
<dbReference type="Pfam" id="PF02401">
    <property type="entry name" value="LYTB"/>
    <property type="match status" value="1"/>
</dbReference>
<dbReference type="CDD" id="cd02257">
    <property type="entry name" value="Peptidase_C19"/>
    <property type="match status" value="1"/>
</dbReference>
<evidence type="ECO:0000313" key="14">
    <source>
        <dbReference type="EMBL" id="EUR82697.1"/>
    </source>
</evidence>
<keyword evidence="2" id="KW-0004">4Fe-4S</keyword>
<evidence type="ECO:0000256" key="11">
    <source>
        <dbReference type="ARBA" id="ARBA00047177"/>
    </source>
</evidence>
<evidence type="ECO:0000313" key="15">
    <source>
        <dbReference type="Proteomes" id="UP000030688"/>
    </source>
</evidence>
<dbReference type="CDD" id="cd13944">
    <property type="entry name" value="lytB_ispH"/>
    <property type="match status" value="1"/>
</dbReference>
<evidence type="ECO:0000256" key="1">
    <source>
        <dbReference type="ARBA" id="ARBA00001966"/>
    </source>
</evidence>
<evidence type="ECO:0000256" key="12">
    <source>
        <dbReference type="ARBA" id="ARBA00051071"/>
    </source>
</evidence>
<dbReference type="FunFam" id="3.40.50.11270:FF:000001">
    <property type="entry name" value="4-hydroxy-3-methylbut-2-enyl diphosphate reductase"/>
    <property type="match status" value="1"/>
</dbReference>
<dbReference type="GO" id="GO:0005737">
    <property type="term" value="C:cytoplasm"/>
    <property type="evidence" value="ECO:0007669"/>
    <property type="project" value="UniProtKB-ARBA"/>
</dbReference>
<sequence>MRRKRSILQIFENSIKSKEGKCNFTKRYITHYYNIPLKIKKHDLPSVIKYFSHKPNGKHNYVTNMITQKNRKSFLFFFFLYNKYFFGKQEQIRKMNYHEEMNKINIKNDGNRKIYMYPKNDIHEEDGDHKNDVEINQKRNEQNCKSFNDEKNENARDPNKILYLINPRGFCKGVSRAIETVEECLKLFKPPIYVKHKIVHNDIVCKKLEKEGAIFIEDLNDVPDGHILIYSAHGISPQIREIAKKKKLIEIDATCPLVNKVHVYVQMKAKENYDIILIGYKNHVEVIGTYNEAPHCTHIVENVNDVDKLNFPLNKKLFYVTQTTLSMDDCALIVQKLKNKFPHIETIPSGSICYATTNRQTALNKICTKCDLTIVVGSSSSSNAKKLVYSSQIRNVPAVLLNTVHDLDQQILKNVNKIALTSAASTPEQETQKFVNLLTNPPFNYTLQNFDGAHENTHVKINSKIVVNNFDYKLYGAIIHGGISASSGHYYFIGKKSERQNKKKSSWYQMNDSVVTKANSKMINKISKDLSNDHTPYVLFYRCKQAPISPDLYF</sequence>
<evidence type="ECO:0000256" key="8">
    <source>
        <dbReference type="ARBA" id="ARBA00046313"/>
    </source>
</evidence>
<dbReference type="GO" id="GO:0051539">
    <property type="term" value="F:4 iron, 4 sulfur cluster binding"/>
    <property type="evidence" value="ECO:0007669"/>
    <property type="project" value="UniProtKB-KW"/>
</dbReference>
<organism evidence="14 15">
    <name type="scientific">Plasmodium falciparum (isolate 7G8)</name>
    <dbReference type="NCBI Taxonomy" id="57266"/>
    <lineage>
        <taxon>Eukaryota</taxon>
        <taxon>Sar</taxon>
        <taxon>Alveolata</taxon>
        <taxon>Apicomplexa</taxon>
        <taxon>Aconoidasida</taxon>
        <taxon>Haemosporida</taxon>
        <taxon>Plasmodiidae</taxon>
        <taxon>Plasmodium</taxon>
        <taxon>Plasmodium (Laverania)</taxon>
    </lineage>
</organism>
<evidence type="ECO:0000256" key="4">
    <source>
        <dbReference type="ARBA" id="ARBA00023002"/>
    </source>
</evidence>
<evidence type="ECO:0000256" key="7">
    <source>
        <dbReference type="ARBA" id="ARBA00023229"/>
    </source>
</evidence>
<dbReference type="EMBL" id="KE123575">
    <property type="protein sequence ID" value="EUR82697.1"/>
    <property type="molecule type" value="Genomic_DNA"/>
</dbReference>
<dbReference type="PANTHER" id="PTHR30426">
    <property type="entry name" value="4-HYDROXY-3-METHYLBUT-2-ENYL DIPHOSPHATE REDUCTASE"/>
    <property type="match status" value="1"/>
</dbReference>
<comment type="cofactor">
    <cofactor evidence="1">
        <name>[4Fe-4S] cluster</name>
        <dbReference type="ChEBI" id="CHEBI:49883"/>
    </cofactor>
</comment>
<evidence type="ECO:0000256" key="6">
    <source>
        <dbReference type="ARBA" id="ARBA00023014"/>
    </source>
</evidence>
<dbReference type="GO" id="GO:0050992">
    <property type="term" value="P:dimethylallyl diphosphate biosynthetic process"/>
    <property type="evidence" value="ECO:0007669"/>
    <property type="project" value="InterPro"/>
</dbReference>
<name>W7FN36_PLAF8</name>
<comment type="pathway">
    <text evidence="8">Isoprenoid biosynthesis; isopentenyl diphosphate biosynthesis via DXP pathway; isopentenyl diphosphate from 1-deoxy-D-xylulose 5-phosphate: step 6/6.</text>
</comment>
<comment type="similarity">
    <text evidence="10">Belongs to the IspH family.</text>
</comment>
<evidence type="ECO:0000256" key="5">
    <source>
        <dbReference type="ARBA" id="ARBA00023004"/>
    </source>
</evidence>
<dbReference type="GO" id="GO:0019288">
    <property type="term" value="P:isopentenyl diphosphate biosynthetic process, methylerythritol 4-phosphate pathway"/>
    <property type="evidence" value="ECO:0007669"/>
    <property type="project" value="InterPro"/>
</dbReference>
<dbReference type="GO" id="GO:0051745">
    <property type="term" value="F:4-hydroxy-3-methylbut-2-enyl diphosphate reductase activity"/>
    <property type="evidence" value="ECO:0007669"/>
    <property type="project" value="UniProtKB-EC"/>
</dbReference>
<dbReference type="PANTHER" id="PTHR30426:SF0">
    <property type="entry name" value="4-HYDROXY-3-METHYLBUT-2-ENYL DIPHOSPHATE REDUCTASE"/>
    <property type="match status" value="1"/>
</dbReference>
<keyword evidence="4" id="KW-0560">Oxidoreductase</keyword>
<accession>W7FN36</accession>
<dbReference type="Gene3D" id="3.40.1010.20">
    <property type="entry name" value="4-hydroxy-3-methylbut-2-enyl diphosphate reductase, catalytic domain"/>
    <property type="match status" value="2"/>
</dbReference>
<comment type="catalytic activity">
    <reaction evidence="13">
        <text>dimethylallyl diphosphate + 2 oxidized [2Fe-2S]-[ferredoxin] + H2O = (2E)-4-hydroxy-3-methylbut-2-enyl diphosphate + 2 reduced [2Fe-2S]-[ferredoxin] + 2 H(+)</text>
        <dbReference type="Rhea" id="RHEA:24825"/>
        <dbReference type="Rhea" id="RHEA-COMP:10000"/>
        <dbReference type="Rhea" id="RHEA-COMP:10001"/>
        <dbReference type="ChEBI" id="CHEBI:15377"/>
        <dbReference type="ChEBI" id="CHEBI:15378"/>
        <dbReference type="ChEBI" id="CHEBI:33737"/>
        <dbReference type="ChEBI" id="CHEBI:33738"/>
        <dbReference type="ChEBI" id="CHEBI:57623"/>
        <dbReference type="ChEBI" id="CHEBI:128753"/>
        <dbReference type="EC" id="1.17.7.4"/>
    </reaction>
</comment>
<dbReference type="AlphaFoldDB" id="W7FN36"/>
<gene>
    <name evidence="14" type="ORF">PFBG_00042</name>
</gene>
<evidence type="ECO:0000256" key="2">
    <source>
        <dbReference type="ARBA" id="ARBA00022485"/>
    </source>
</evidence>
<evidence type="ECO:0000256" key="10">
    <source>
        <dbReference type="ARBA" id="ARBA00046335"/>
    </source>
</evidence>
<evidence type="ECO:0000256" key="13">
    <source>
        <dbReference type="ARBA" id="ARBA00052992"/>
    </source>
</evidence>
<dbReference type="GO" id="GO:0046872">
    <property type="term" value="F:metal ion binding"/>
    <property type="evidence" value="ECO:0007669"/>
    <property type="project" value="UniProtKB-KW"/>
</dbReference>
<proteinExistence type="inferred from homology"/>
<protein>
    <recommendedName>
        <fullName evidence="11">4-hydroxy-3-methylbut-2-enyl diphosphate reductase</fullName>
        <ecNumber evidence="11">1.17.7.4</ecNumber>
    </recommendedName>
</protein>
<dbReference type="SUPFAM" id="SSF54001">
    <property type="entry name" value="Cysteine proteinases"/>
    <property type="match status" value="1"/>
</dbReference>
<dbReference type="InterPro" id="IPR038765">
    <property type="entry name" value="Papain-like_cys_pep_sf"/>
</dbReference>
<evidence type="ECO:0000256" key="9">
    <source>
        <dbReference type="ARBA" id="ARBA00046314"/>
    </source>
</evidence>
<reference evidence="14 15" key="2">
    <citation type="submission" date="2013-02" db="EMBL/GenBank/DDBJ databases">
        <title>The Genome Sequence of Plasmodium falciparum 7G8.</title>
        <authorList>
            <consortium name="The Broad Institute Genome Sequencing Platform"/>
            <consortium name="The Broad Institute Genome Sequencing Center for Infectious Disease"/>
            <person name="Neafsey D."/>
            <person name="Cheeseman I."/>
            <person name="Volkman S."/>
            <person name="Adams J."/>
            <person name="Walker B."/>
            <person name="Young S.K."/>
            <person name="Zeng Q."/>
            <person name="Gargeya S."/>
            <person name="Fitzgerald M."/>
            <person name="Haas B."/>
            <person name="Abouelleil A."/>
            <person name="Alvarado L."/>
            <person name="Arachchi H.M."/>
            <person name="Berlin A.M."/>
            <person name="Chapman S.B."/>
            <person name="Dewar J."/>
            <person name="Goldberg J."/>
            <person name="Griggs A."/>
            <person name="Gujja S."/>
            <person name="Hansen M."/>
            <person name="Howarth C."/>
            <person name="Imamovic A."/>
            <person name="Larimer J."/>
            <person name="McCowan C."/>
            <person name="Murphy C."/>
            <person name="Neiman D."/>
            <person name="Pearson M."/>
            <person name="Priest M."/>
            <person name="Roberts A."/>
            <person name="Saif S."/>
            <person name="Shea T."/>
            <person name="Sisk P."/>
            <person name="Sykes S."/>
            <person name="Wortman J."/>
            <person name="Nusbaum C."/>
            <person name="Birren B."/>
        </authorList>
    </citation>
    <scope>NUCLEOTIDE SEQUENCE [LARGE SCALE GENOMIC DNA]</scope>
    <source>
        <strain evidence="14 15">7G8</strain>
    </source>
</reference>
<keyword evidence="6" id="KW-0411">Iron-sulfur</keyword>
<comment type="catalytic activity">
    <reaction evidence="12">
        <text>isopentenyl diphosphate + 2 oxidized [2Fe-2S]-[ferredoxin] + H2O = (2E)-4-hydroxy-3-methylbut-2-enyl diphosphate + 2 reduced [2Fe-2S]-[ferredoxin] + 2 H(+)</text>
        <dbReference type="Rhea" id="RHEA:24488"/>
        <dbReference type="Rhea" id="RHEA-COMP:10000"/>
        <dbReference type="Rhea" id="RHEA-COMP:10001"/>
        <dbReference type="ChEBI" id="CHEBI:15377"/>
        <dbReference type="ChEBI" id="CHEBI:15378"/>
        <dbReference type="ChEBI" id="CHEBI:33737"/>
        <dbReference type="ChEBI" id="CHEBI:33738"/>
        <dbReference type="ChEBI" id="CHEBI:128753"/>
        <dbReference type="ChEBI" id="CHEBI:128769"/>
        <dbReference type="EC" id="1.17.7.4"/>
    </reaction>
</comment>
<dbReference type="EC" id="1.17.7.4" evidence="11"/>
<dbReference type="FunFam" id="3.40.1010.20:FF:000003">
    <property type="entry name" value="4-hydroxy-3-methylbut-2-enyl diphosphate reductase"/>
    <property type="match status" value="1"/>
</dbReference>
<reference evidence="15" key="1">
    <citation type="submission" date="2007-11" db="EMBL/GenBank/DDBJ databases">
        <authorList>
            <consortium name="The Broad Institute Genome Sequencing Platform"/>
            <person name="Volkman S.K."/>
            <person name="Daily J.P."/>
            <person name="Sarr O."/>
            <person name="Ndiaye D."/>
            <person name="Ndir O."/>
            <person name="Mboup S."/>
            <person name="Lukens A."/>
            <person name="Stange-Thomann N."/>
            <person name="Mauceli E."/>
            <person name="Gnerre S."/>
            <person name="Jaffe D."/>
            <person name="Zainoun J."/>
            <person name="Wiegand R.C."/>
            <person name="Birren B."/>
            <person name="Galagan J."/>
            <person name="Lander E."/>
            <person name="Wirth D.F."/>
        </authorList>
    </citation>
    <scope>NUCLEOTIDE SEQUENCE [LARGE SCALE GENOMIC DNA]</scope>
    <source>
        <strain evidence="15">7G8</strain>
    </source>
</reference>
<comment type="pathway">
    <text evidence="9">Isoprenoid biosynthesis; dimethylallyl diphosphate biosynthesis; dimethylallyl diphosphate from (2E)-4-hydroxy-3-methylbutenyl diphosphate: step 1/1.</text>
</comment>
<keyword evidence="5" id="KW-0408">Iron</keyword>
<dbReference type="InterPro" id="IPR003451">
    <property type="entry name" value="LytB/IspH"/>
</dbReference>
<keyword evidence="7" id="KW-0414">Isoprene biosynthesis</keyword>
<dbReference type="OrthoDB" id="1698201at2759"/>
<dbReference type="Gene3D" id="3.40.50.11270">
    <property type="match status" value="1"/>
</dbReference>